<evidence type="ECO:0000313" key="2">
    <source>
        <dbReference type="Proteomes" id="UP000284548"/>
    </source>
</evidence>
<comment type="caution">
    <text evidence="1">The sequence shown here is derived from an EMBL/GenBank/DDBJ whole genome shotgun (WGS) entry which is preliminary data.</text>
</comment>
<protein>
    <submittedName>
        <fullName evidence="1">Uncharacterized protein</fullName>
    </submittedName>
</protein>
<dbReference type="Proteomes" id="UP000284548">
    <property type="component" value="Unassembled WGS sequence"/>
</dbReference>
<organism evidence="1 2">
    <name type="scientific">Segatella copri</name>
    <dbReference type="NCBI Taxonomy" id="165179"/>
    <lineage>
        <taxon>Bacteria</taxon>
        <taxon>Pseudomonadati</taxon>
        <taxon>Bacteroidota</taxon>
        <taxon>Bacteroidia</taxon>
        <taxon>Bacteroidales</taxon>
        <taxon>Prevotellaceae</taxon>
        <taxon>Segatella</taxon>
    </lineage>
</organism>
<accession>A0A3R6J1D8</accession>
<reference evidence="1 2" key="1">
    <citation type="submission" date="2018-08" db="EMBL/GenBank/DDBJ databases">
        <title>A genome reference for cultivated species of the human gut microbiota.</title>
        <authorList>
            <person name="Zou Y."/>
            <person name="Xue W."/>
            <person name="Luo G."/>
        </authorList>
    </citation>
    <scope>NUCLEOTIDE SEQUENCE [LARGE SCALE GENOMIC DNA]</scope>
    <source>
        <strain evidence="1 2">AM16-54</strain>
    </source>
</reference>
<dbReference type="AlphaFoldDB" id="A0A3R6J1D8"/>
<sequence length="868" mass="98320">METRQEVILKGLTHSPSDYDCQDGELATCLNLINEDGALHPIQQPIIVESSKNITIHQYSSIELVHKVTHNQAIHSHYIIRTSDPKDREIWGWIEQDSADDTPTEFLLGDDFHVNSVCAIGNVLCFVGIKTTKYAIWKTGSYLIFGKDDLQFGIEIANTYHQDLTLKVEAGDDFYKYFIVEDGNLNLYYNTSAIGTRKMFTDLDAIANKKLAELGTEYLKRNVFGVAALRLYDGTYINISNPFVLPSAESNAVSRKINIYKDPVKPDAPNGKTITSGVGINKYTIEIREVGNLQQYEDIVQGVDIFLTNGESFYQIDKSYKIIRTDDYGDIDYVLLDDMNARDVHDTIGNMPFYHSIFIPLSEFEHPKVVKRPTQAEENISLADLNRIAFGGTTAITYNNRLHIAGIRKNIDSSLVRQPYGYKNEEYLTAIYEIPTNNGTYYLNGYIGNYQDIIAVPISDVKEIVVYEKRTSGYRKKRFKLYSPSNFGLSFFVQTLTGGINDIMGGDWYDITESDWNAIKQKADSFAASNSDDSYQPSLIRVSEAENPLVFPAKNSVQVGSSIVSAMAANTRPISEGQFGDAPLYAFTDEGVWVLMLGEEGTYIARQPANRDICSNPKGILQIDDAVLFPTERGIMMQRGRESECITDVLDGFPFDFTLIYSYSKKNQYYPISILELQDFEDGEVAYVRFRKYLKNADMIYDYYDSRIIVFNPSYGYAYVYSLKSNLWGTMVNVFAKRVNSYPESYAINGAGKIVNVYVEEPSDNIPFFFCARPLKLGQGDSHKTMFTCLIRGYWTCDSSKSNGQILFGSNDMKHWFYIGSSIDNSLRNLVGSPYRYFRVAVIGKMNADESISSISTAFQPRWQNKLR</sequence>
<gene>
    <name evidence="1" type="ORF">DW192_10265</name>
</gene>
<name>A0A3R6J1D8_9BACT</name>
<proteinExistence type="predicted"/>
<dbReference type="EMBL" id="QRKB01000025">
    <property type="protein sequence ID" value="RHH81436.1"/>
    <property type="molecule type" value="Genomic_DNA"/>
</dbReference>
<evidence type="ECO:0000313" key="1">
    <source>
        <dbReference type="EMBL" id="RHH81436.1"/>
    </source>
</evidence>
<dbReference type="RefSeq" id="WP_118255131.1">
    <property type="nucleotide sequence ID" value="NZ_QRKB01000025.1"/>
</dbReference>